<dbReference type="RefSeq" id="WP_367887400.1">
    <property type="nucleotide sequence ID" value="NZ_CP130612.1"/>
</dbReference>
<dbReference type="Proteomes" id="UP001229955">
    <property type="component" value="Chromosome"/>
</dbReference>
<proteinExistence type="predicted"/>
<dbReference type="SUPFAM" id="SSF51735">
    <property type="entry name" value="NAD(P)-binding Rossmann-fold domains"/>
    <property type="match status" value="1"/>
</dbReference>
<dbReference type="SUPFAM" id="SSF55347">
    <property type="entry name" value="Glyceraldehyde-3-phosphate dehydrogenase-like, C-terminal domain"/>
    <property type="match status" value="1"/>
</dbReference>
<evidence type="ECO:0000259" key="3">
    <source>
        <dbReference type="Pfam" id="PF22725"/>
    </source>
</evidence>
<keyword evidence="6" id="KW-1185">Reference proteome</keyword>
<evidence type="ECO:0000313" key="4">
    <source>
        <dbReference type="EMBL" id="WKW11704.1"/>
    </source>
</evidence>
<dbReference type="PANTHER" id="PTHR43818">
    <property type="entry name" value="BCDNA.GH03377"/>
    <property type="match status" value="1"/>
</dbReference>
<evidence type="ECO:0000259" key="2">
    <source>
        <dbReference type="Pfam" id="PF01408"/>
    </source>
</evidence>
<evidence type="ECO:0000256" key="1">
    <source>
        <dbReference type="ARBA" id="ARBA00023002"/>
    </source>
</evidence>
<dbReference type="InterPro" id="IPR055170">
    <property type="entry name" value="GFO_IDH_MocA-like_dom"/>
</dbReference>
<feature type="domain" description="GFO/IDH/MocA-like oxidoreductase" evidence="3">
    <location>
        <begin position="141"/>
        <end position="262"/>
    </location>
</feature>
<sequence length="343" mass="37562">MPTLSSLKTGPVRFGVLGLGAIAQTAHLPALAKMRGAEIAALCDNDAAKARGIAQRFSVKNWCTDIDDLLEVPDLDAIVICSPNHAHEVHTLSALKAGKHVLVERPVALSSKGVERLVAAAEKADRLLMVANNHRFRLDAQTLDSFLRGGELGKLVAVRAGAYRRRGPSAPWRQRRQEAGGGAFLELGLPLLDLAGWLTDFPRVKRVSATMERARGANAVEDAMLAMIECDGGFTVTIDTRWNYMGDEDRWWFEVIGTQGSARLSPLRITKEIHGSPVDVSPSGASQRDSATMQSYRSELAHFLAVLRGETSYDAHKDQVRVYKLLDVIYKAADEAKEIRLEK</sequence>
<dbReference type="InterPro" id="IPR036291">
    <property type="entry name" value="NAD(P)-bd_dom_sf"/>
</dbReference>
<dbReference type="InterPro" id="IPR050463">
    <property type="entry name" value="Gfo/Idh/MocA_oxidrdct_glycsds"/>
</dbReference>
<organism evidence="5 6">
    <name type="scientific">Pseudogemmatithrix spongiicola</name>
    <dbReference type="NCBI Taxonomy" id="3062599"/>
    <lineage>
        <taxon>Bacteria</taxon>
        <taxon>Pseudomonadati</taxon>
        <taxon>Gemmatimonadota</taxon>
        <taxon>Gemmatimonadia</taxon>
        <taxon>Gemmatimonadales</taxon>
        <taxon>Gemmatimonadaceae</taxon>
        <taxon>Pseudogemmatithrix</taxon>
    </lineage>
</organism>
<keyword evidence="1" id="KW-0560">Oxidoreductase</keyword>
<dbReference type="Pfam" id="PF01408">
    <property type="entry name" value="GFO_IDH_MocA"/>
    <property type="match status" value="1"/>
</dbReference>
<gene>
    <name evidence="4" type="ORF">Strain138_000963</name>
    <name evidence="5" type="ORF">Strain318_000963</name>
</gene>
<name>A0AA49JZA4_9BACT</name>
<protein>
    <submittedName>
        <fullName evidence="5">Gfo/Idh/MocA family oxidoreductase</fullName>
    </submittedName>
</protein>
<dbReference type="Gene3D" id="3.30.360.10">
    <property type="entry name" value="Dihydrodipicolinate Reductase, domain 2"/>
    <property type="match status" value="1"/>
</dbReference>
<dbReference type="EMBL" id="CP130612">
    <property type="protein sequence ID" value="WKW11704.1"/>
    <property type="molecule type" value="Genomic_DNA"/>
</dbReference>
<evidence type="ECO:0000313" key="6">
    <source>
        <dbReference type="Proteomes" id="UP001229955"/>
    </source>
</evidence>
<dbReference type="GO" id="GO:0000166">
    <property type="term" value="F:nucleotide binding"/>
    <property type="evidence" value="ECO:0007669"/>
    <property type="project" value="InterPro"/>
</dbReference>
<dbReference type="Pfam" id="PF22725">
    <property type="entry name" value="GFO_IDH_MocA_C3"/>
    <property type="match status" value="1"/>
</dbReference>
<dbReference type="Gene3D" id="3.40.50.720">
    <property type="entry name" value="NAD(P)-binding Rossmann-like Domain"/>
    <property type="match status" value="1"/>
</dbReference>
<dbReference type="KEGG" id="pspc:Strain318_000963"/>
<accession>A0AA49JZA4</accession>
<dbReference type="AlphaFoldDB" id="A0AA49JZA4"/>
<dbReference type="InterPro" id="IPR000683">
    <property type="entry name" value="Gfo/Idh/MocA-like_OxRdtase_N"/>
</dbReference>
<dbReference type="GO" id="GO:0016491">
    <property type="term" value="F:oxidoreductase activity"/>
    <property type="evidence" value="ECO:0007669"/>
    <property type="project" value="UniProtKB-KW"/>
</dbReference>
<dbReference type="PANTHER" id="PTHR43818:SF11">
    <property type="entry name" value="BCDNA.GH03377"/>
    <property type="match status" value="1"/>
</dbReference>
<evidence type="ECO:0000313" key="5">
    <source>
        <dbReference type="EMBL" id="WKW14614.1"/>
    </source>
</evidence>
<accession>A0AA49JTL6</accession>
<dbReference type="EMBL" id="CP130613">
    <property type="protein sequence ID" value="WKW14614.1"/>
    <property type="molecule type" value="Genomic_DNA"/>
</dbReference>
<feature type="domain" description="Gfo/Idh/MocA-like oxidoreductase N-terminal" evidence="2">
    <location>
        <begin position="12"/>
        <end position="131"/>
    </location>
</feature>
<reference evidence="5" key="1">
    <citation type="submission" date="2023-07" db="EMBL/GenBank/DDBJ databases">
        <authorList>
            <person name="Haufschild T."/>
            <person name="Kallscheuer N."/>
            <person name="Hammer J."/>
            <person name="Kohn T."/>
            <person name="Kabuu M."/>
            <person name="Jogler M."/>
            <person name="Wohfarth N."/>
            <person name="Heuer A."/>
            <person name="Rohde M."/>
            <person name="van Teeseling M.C.F."/>
            <person name="Jogler C."/>
        </authorList>
    </citation>
    <scope>NUCLEOTIDE SEQUENCE</scope>
    <source>
        <strain evidence="4">Strain 138</strain>
        <strain evidence="5">Strain 318</strain>
    </source>
</reference>